<dbReference type="EMBL" id="AP018827">
    <property type="protein sequence ID" value="BBF79589.1"/>
    <property type="molecule type" value="Genomic_DNA"/>
</dbReference>
<evidence type="ECO:0000256" key="1">
    <source>
        <dbReference type="SAM" id="MobiDB-lite"/>
    </source>
</evidence>
<reference evidence="3" key="1">
    <citation type="journal article" date="2017" name="Biotechnol. Biofuels">
        <title>Evaluation of environmental bacterial communities as a factor affecting the growth of duckweed Lemna minor.</title>
        <authorList>
            <person name="Ishizawa H."/>
            <person name="Kuroda M."/>
            <person name="Morikawa M."/>
            <person name="Ike M."/>
        </authorList>
    </citation>
    <scope>NUCLEOTIDE SEQUENCE [LARGE SCALE GENOMIC DNA]</scope>
    <source>
        <strain evidence="3">M6</strain>
    </source>
</reference>
<name>A0A3G9G5T9_9CAUL</name>
<feature type="region of interest" description="Disordered" evidence="1">
    <location>
        <begin position="15"/>
        <end position="37"/>
    </location>
</feature>
<sequence length="37" mass="4159">MISLRPPILTDLSEPSAMRSYKNERPKPLALTASSMR</sequence>
<protein>
    <submittedName>
        <fullName evidence="2">Uncharacterized protein</fullName>
    </submittedName>
</protein>
<accession>A0A3G9G5T9</accession>
<evidence type="ECO:0000313" key="2">
    <source>
        <dbReference type="EMBL" id="BBF79589.1"/>
    </source>
</evidence>
<dbReference type="Proteomes" id="UP000278756">
    <property type="component" value="Chromosome 1"/>
</dbReference>
<proteinExistence type="predicted"/>
<dbReference type="AlphaFoldDB" id="A0A3G9G5T9"/>
<evidence type="ECO:0000313" key="3">
    <source>
        <dbReference type="Proteomes" id="UP000278756"/>
    </source>
</evidence>
<organism evidence="2 3">
    <name type="scientific">Asticcacaulis excentricus</name>
    <dbReference type="NCBI Taxonomy" id="78587"/>
    <lineage>
        <taxon>Bacteria</taxon>
        <taxon>Pseudomonadati</taxon>
        <taxon>Pseudomonadota</taxon>
        <taxon>Alphaproteobacteria</taxon>
        <taxon>Caulobacterales</taxon>
        <taxon>Caulobacteraceae</taxon>
        <taxon>Asticcacaulis</taxon>
    </lineage>
</organism>
<reference evidence="3" key="2">
    <citation type="journal article" date="2017" name="Plant Physiol. Biochem.">
        <title>Differential oxidative and antioxidative response of duckweed Lemna minor toward plant growth promoting/inhibiting bacteria.</title>
        <authorList>
            <person name="Ishizawa H."/>
            <person name="Kuroda M."/>
            <person name="Morikawa M."/>
            <person name="Ike M."/>
        </authorList>
    </citation>
    <scope>NUCLEOTIDE SEQUENCE [LARGE SCALE GENOMIC DNA]</scope>
    <source>
        <strain evidence="3">M6</strain>
    </source>
</reference>
<gene>
    <name evidence="2" type="ORF">EM6_0157</name>
</gene>